<dbReference type="RefSeq" id="WP_199271891.1">
    <property type="nucleotide sequence ID" value="NZ_CP046904.1"/>
</dbReference>
<proteinExistence type="predicted"/>
<dbReference type="AlphaFoldDB" id="A0A562Q0N1"/>
<name>A0A562Q0N1_9BURK</name>
<protein>
    <recommendedName>
        <fullName evidence="3">Phage late control D family protein</fullName>
    </recommendedName>
</protein>
<evidence type="ECO:0008006" key="3">
    <source>
        <dbReference type="Google" id="ProtNLM"/>
    </source>
</evidence>
<evidence type="ECO:0000313" key="2">
    <source>
        <dbReference type="Proteomes" id="UP000315112"/>
    </source>
</evidence>
<comment type="caution">
    <text evidence="1">The sequence shown here is derived from an EMBL/GenBank/DDBJ whole genome shotgun (WGS) entry which is preliminary data.</text>
</comment>
<gene>
    <name evidence="1" type="ORF">IP92_01474</name>
</gene>
<accession>A0A562Q0N1</accession>
<evidence type="ECO:0000313" key="1">
    <source>
        <dbReference type="EMBL" id="TWI50245.1"/>
    </source>
</evidence>
<sequence length="379" mass="40516">MPDAIKQGLNLTLLIGPLVPIPAPRAVLEALNDVTVTTKDTGRSGFQLTFTLSNRSPLHTLFLLSGGSPVPVLRVIVVVTLNGTPNVLIDGVVTNNEIVPGTDGHATLTVTGEDLSVLMDRQDLSGFPFPAVPAEGRVALLCAKYAVLGVVPLVIPSVLVNIPIPTTRIEGQRGTDFSYINALAERVGYVFYLDPGPEPGMSIAYWGPQIKVGVPQPALNINMDAHTNVLSLSFSFDNSLNAIPTLYYYNELTKVVIPIPIPPITPLNPPLGLIPPIPTRLEPVADNLAKYPLAQSIMCGLAKAAKWAEAVTGKGELNVLRYGRILKARQLVGVRGAGPAFDGLHYVKSVTHKIKPGDYKQSFELSRNGLISTLPRVPA</sequence>
<reference evidence="1 2" key="1">
    <citation type="journal article" date="2015" name="Stand. Genomic Sci.">
        <title>Genomic Encyclopedia of Bacterial and Archaeal Type Strains, Phase III: the genomes of soil and plant-associated and newly described type strains.</title>
        <authorList>
            <person name="Whitman W.B."/>
            <person name="Woyke T."/>
            <person name="Klenk H.P."/>
            <person name="Zhou Y."/>
            <person name="Lilburn T.G."/>
            <person name="Beck B.J."/>
            <person name="De Vos P."/>
            <person name="Vandamme P."/>
            <person name="Eisen J.A."/>
            <person name="Garrity G."/>
            <person name="Hugenholtz P."/>
            <person name="Kyrpides N.C."/>
        </authorList>
    </citation>
    <scope>NUCLEOTIDE SEQUENCE [LARGE SCALE GENOMIC DNA]</scope>
    <source>
        <strain evidence="1 2">CGMCC 1.10685</strain>
    </source>
</reference>
<organism evidence="1 2">
    <name type="scientific">Pseudoduganella flava</name>
    <dbReference type="NCBI Taxonomy" id="871742"/>
    <lineage>
        <taxon>Bacteria</taxon>
        <taxon>Pseudomonadati</taxon>
        <taxon>Pseudomonadota</taxon>
        <taxon>Betaproteobacteria</taxon>
        <taxon>Burkholderiales</taxon>
        <taxon>Oxalobacteraceae</taxon>
        <taxon>Telluria group</taxon>
        <taxon>Pseudoduganella</taxon>
    </lineage>
</organism>
<dbReference type="Proteomes" id="UP000315112">
    <property type="component" value="Unassembled WGS sequence"/>
</dbReference>
<dbReference type="EMBL" id="VLKW01000002">
    <property type="protein sequence ID" value="TWI50245.1"/>
    <property type="molecule type" value="Genomic_DNA"/>
</dbReference>